<comment type="subcellular location">
    <subcellularLocation>
        <location evidence="2">Cell membrane</location>
        <topology evidence="2">Multi-pass membrane protein</topology>
    </subcellularLocation>
    <subcellularLocation>
        <location evidence="8">Membrane</location>
        <topology evidence="8">Multi-pass membrane protein</topology>
    </subcellularLocation>
</comment>
<keyword evidence="6 9" id="KW-1133">Transmembrane helix</keyword>
<evidence type="ECO:0000256" key="9">
    <source>
        <dbReference type="SAM" id="Phobius"/>
    </source>
</evidence>
<dbReference type="NCBIfam" id="NF009309">
    <property type="entry name" value="PRK12666.1"/>
    <property type="match status" value="1"/>
</dbReference>
<feature type="transmembrane region" description="Helical" evidence="9">
    <location>
        <begin position="109"/>
        <end position="125"/>
    </location>
</feature>
<evidence type="ECO:0000313" key="12">
    <source>
        <dbReference type="Proteomes" id="UP000619033"/>
    </source>
</evidence>
<keyword evidence="5 8" id="KW-0812">Transmembrane</keyword>
<feature type="transmembrane region" description="Helical" evidence="9">
    <location>
        <begin position="161"/>
        <end position="183"/>
    </location>
</feature>
<keyword evidence="12" id="KW-1185">Reference proteome</keyword>
<feature type="transmembrane region" description="Helical" evidence="9">
    <location>
        <begin position="32"/>
        <end position="50"/>
    </location>
</feature>
<dbReference type="EMBL" id="JAESVP010000001">
    <property type="protein sequence ID" value="MBL4926774.1"/>
    <property type="molecule type" value="Genomic_DNA"/>
</dbReference>
<feature type="transmembrane region" description="Helical" evidence="9">
    <location>
        <begin position="275"/>
        <end position="293"/>
    </location>
</feature>
<evidence type="ECO:0000313" key="11">
    <source>
        <dbReference type="EMBL" id="MBL4926774.1"/>
    </source>
</evidence>
<gene>
    <name evidence="11" type="ORF">JI744_01525</name>
</gene>
<dbReference type="PANTHER" id="PTHR42703">
    <property type="entry name" value="NADH DEHYDROGENASE"/>
    <property type="match status" value="1"/>
</dbReference>
<dbReference type="GO" id="GO:0005886">
    <property type="term" value="C:plasma membrane"/>
    <property type="evidence" value="ECO:0007669"/>
    <property type="project" value="UniProtKB-SubCell"/>
</dbReference>
<evidence type="ECO:0000256" key="6">
    <source>
        <dbReference type="ARBA" id="ARBA00022989"/>
    </source>
</evidence>
<feature type="transmembrane region" description="Helical" evidence="9">
    <location>
        <begin position="203"/>
        <end position="228"/>
    </location>
</feature>
<evidence type="ECO:0000256" key="5">
    <source>
        <dbReference type="ARBA" id="ARBA00022692"/>
    </source>
</evidence>
<feature type="transmembrane region" description="Helical" evidence="9">
    <location>
        <begin position="6"/>
        <end position="23"/>
    </location>
</feature>
<feature type="transmembrane region" description="Helical" evidence="9">
    <location>
        <begin position="327"/>
        <end position="349"/>
    </location>
</feature>
<feature type="transmembrane region" description="Helical" evidence="9">
    <location>
        <begin position="369"/>
        <end position="390"/>
    </location>
</feature>
<evidence type="ECO:0000256" key="1">
    <source>
        <dbReference type="ARBA" id="ARBA00002378"/>
    </source>
</evidence>
<feature type="transmembrane region" description="Helical" evidence="9">
    <location>
        <begin position="402"/>
        <end position="422"/>
    </location>
</feature>
<dbReference type="PANTHER" id="PTHR42703:SF1">
    <property type="entry name" value="NA(+)_H(+) ANTIPORTER SUBUNIT D1"/>
    <property type="match status" value="1"/>
</dbReference>
<keyword evidence="7 9" id="KW-0472">Membrane</keyword>
<reference evidence="11" key="1">
    <citation type="submission" date="2021-01" db="EMBL/GenBank/DDBJ databases">
        <title>Genome seq and assembly of Tabrizicola sp. KVB23.</title>
        <authorList>
            <person name="Chhetri G."/>
        </authorList>
    </citation>
    <scope>NUCLEOTIDE SEQUENCE</scope>
    <source>
        <strain evidence="11">KVB23</strain>
    </source>
</reference>
<comment type="function">
    <text evidence="1">NDH-1 shuttles electrons from NADH, via FMN and iron-sulfur (Fe-S) centers, to quinones in the respiratory chain. The immediate electron acceptor for the enzyme in this species is believed to be ubiquinone. Couples the redox reaction to proton translocation (for every two electrons transferred, four hydrogen ions are translocated across the cytoplasmic membrane), and thus conserves the redox energy in a proton gradient.</text>
</comment>
<dbReference type="Pfam" id="PF00361">
    <property type="entry name" value="Proton_antipo_M"/>
    <property type="match status" value="1"/>
</dbReference>
<organism evidence="11 12">
    <name type="scientific">Fuscibacter oryzae</name>
    <dbReference type="NCBI Taxonomy" id="2803939"/>
    <lineage>
        <taxon>Bacteria</taxon>
        <taxon>Pseudomonadati</taxon>
        <taxon>Pseudomonadota</taxon>
        <taxon>Alphaproteobacteria</taxon>
        <taxon>Rhodobacterales</taxon>
        <taxon>Paracoccaceae</taxon>
        <taxon>Fuscibacter</taxon>
    </lineage>
</organism>
<evidence type="ECO:0000256" key="8">
    <source>
        <dbReference type="RuleBase" id="RU000320"/>
    </source>
</evidence>
<dbReference type="GO" id="GO:0008137">
    <property type="term" value="F:NADH dehydrogenase (ubiquinone) activity"/>
    <property type="evidence" value="ECO:0007669"/>
    <property type="project" value="InterPro"/>
</dbReference>
<dbReference type="InterPro" id="IPR001750">
    <property type="entry name" value="ND/Mrp_TM"/>
</dbReference>
<evidence type="ECO:0000256" key="2">
    <source>
        <dbReference type="ARBA" id="ARBA00004651"/>
    </source>
</evidence>
<name>A0A8J7MPP2_9RHOB</name>
<dbReference type="AlphaFoldDB" id="A0A8J7MPP2"/>
<evidence type="ECO:0000256" key="3">
    <source>
        <dbReference type="ARBA" id="ARBA00005346"/>
    </source>
</evidence>
<feature type="domain" description="NADH:quinone oxidoreductase/Mrp antiporter transmembrane" evidence="10">
    <location>
        <begin position="126"/>
        <end position="417"/>
    </location>
</feature>
<sequence>MGNLIILPVVLPAVLAGLTVLLARDNLRLQRVIGCVGMLVFAALALWLLLHSNAPQAYRLGNWPAPFGIVLMLDRLSALMLALLGAVALPVLAYAIATGWDARGRHFHALFLFQLMGLSGAFLTADAFNLFVFFEVLLIASYGLMVHGGGDARLRAGLHYVVTNLVGSTLFLFALATIYGVTGTLNMADLAQKWPLLPPGDQALARVAAGLLLLVFAVKGALVPLQFWLPGTYANAPGPVAALFAIMTKVGAYATLRLGTLVFDQGPTAGMWASLLWPAALLTLALGAFGALGARGLSRLVAFTAIGSMGTVFLALSAGTVQATTAGLYYMIHSTLAGAALFLIADLVLSRRGNHRLEDTRPIAQSGLIAALFMAAAIAMAGVPPLSGFLGKLLVLNALPFVLGWATILIASFLTLLALARAGSALFWKGSGQPPAPHPTQPMTLAATGTLLAGLVALTLFAGPLTTWLSETAQDLHAPAAYVAATALQGGN</sequence>
<comment type="similarity">
    <text evidence="3">Belongs to the CPA3 antiporters (TC 2.A.63) subunit D family.</text>
</comment>
<dbReference type="InterPro" id="IPR003918">
    <property type="entry name" value="NADH_UbQ_OxRdtase"/>
</dbReference>
<dbReference type="InterPro" id="IPR050586">
    <property type="entry name" value="CPA3_Na-H_Antiporter_D"/>
</dbReference>
<dbReference type="Proteomes" id="UP000619033">
    <property type="component" value="Unassembled WGS sequence"/>
</dbReference>
<dbReference type="PRINTS" id="PR01437">
    <property type="entry name" value="NUOXDRDTASE4"/>
</dbReference>
<comment type="caution">
    <text evidence="11">The sequence shown here is derived from an EMBL/GenBank/DDBJ whole genome shotgun (WGS) entry which is preliminary data.</text>
</comment>
<dbReference type="GO" id="GO:0042773">
    <property type="term" value="P:ATP synthesis coupled electron transport"/>
    <property type="evidence" value="ECO:0007669"/>
    <property type="project" value="InterPro"/>
</dbReference>
<feature type="transmembrane region" description="Helical" evidence="9">
    <location>
        <begin position="300"/>
        <end position="321"/>
    </location>
</feature>
<accession>A0A8J7MPP2</accession>
<feature type="transmembrane region" description="Helical" evidence="9">
    <location>
        <begin position="76"/>
        <end position="97"/>
    </location>
</feature>
<dbReference type="RefSeq" id="WP_202658231.1">
    <property type="nucleotide sequence ID" value="NZ_JAESVP010000001.1"/>
</dbReference>
<proteinExistence type="inferred from homology"/>
<evidence type="ECO:0000256" key="7">
    <source>
        <dbReference type="ARBA" id="ARBA00023136"/>
    </source>
</evidence>
<feature type="transmembrane region" description="Helical" evidence="9">
    <location>
        <begin position="240"/>
        <end position="263"/>
    </location>
</feature>
<evidence type="ECO:0000256" key="4">
    <source>
        <dbReference type="ARBA" id="ARBA00022475"/>
    </source>
</evidence>
<keyword evidence="4" id="KW-1003">Cell membrane</keyword>
<protein>
    <submittedName>
        <fullName evidence="11">Monovalent cation/H+ antiporter subunit D</fullName>
    </submittedName>
</protein>
<feature type="transmembrane region" description="Helical" evidence="9">
    <location>
        <begin position="443"/>
        <end position="462"/>
    </location>
</feature>
<evidence type="ECO:0000259" key="10">
    <source>
        <dbReference type="Pfam" id="PF00361"/>
    </source>
</evidence>
<feature type="transmembrane region" description="Helical" evidence="9">
    <location>
        <begin position="131"/>
        <end position="149"/>
    </location>
</feature>